<sequence>MKYDCMKPEWADKEPCPLDTGELENCAECVWAHERETED</sequence>
<keyword evidence="2" id="KW-1185">Reference proteome</keyword>
<protein>
    <submittedName>
        <fullName evidence="1">Uncharacterized protein</fullName>
    </submittedName>
</protein>
<accession>A0ABQ1DWG7</accession>
<dbReference type="Proteomes" id="UP000620147">
    <property type="component" value="Unassembled WGS sequence"/>
</dbReference>
<organism evidence="1 2">
    <name type="scientific">Butyricicoccus faecihominis</name>
    <dbReference type="NCBI Taxonomy" id="1712515"/>
    <lineage>
        <taxon>Bacteria</taxon>
        <taxon>Bacillati</taxon>
        <taxon>Bacillota</taxon>
        <taxon>Clostridia</taxon>
        <taxon>Eubacteriales</taxon>
        <taxon>Butyricicoccaceae</taxon>
        <taxon>Butyricicoccus</taxon>
    </lineage>
</organism>
<reference evidence="1 2" key="1">
    <citation type="submission" date="2020-06" db="EMBL/GenBank/DDBJ databases">
        <title>Characterization of fructooligosaccharide metabolism and fructooligosaccharide-degrading enzymes in human commensal butyrate producers.</title>
        <authorList>
            <person name="Tanno H."/>
            <person name="Fujii T."/>
            <person name="Hirano K."/>
            <person name="Maeno S."/>
            <person name="Tonozuka T."/>
            <person name="Sakamoto M."/>
            <person name="Ohkuma M."/>
            <person name="Tochio T."/>
            <person name="Endo A."/>
        </authorList>
    </citation>
    <scope>NUCLEOTIDE SEQUENCE [LARGE SCALE GENOMIC DNA]</scope>
    <source>
        <strain evidence="1 2">JCM 31056</strain>
    </source>
</reference>
<evidence type="ECO:0000313" key="1">
    <source>
        <dbReference type="EMBL" id="GFO87025.1"/>
    </source>
</evidence>
<dbReference type="EMBL" id="BLYJ01000002">
    <property type="protein sequence ID" value="GFO87025.1"/>
    <property type="molecule type" value="Genomic_DNA"/>
</dbReference>
<evidence type="ECO:0000313" key="2">
    <source>
        <dbReference type="Proteomes" id="UP000620147"/>
    </source>
</evidence>
<comment type="caution">
    <text evidence="1">The sequence shown here is derived from an EMBL/GenBank/DDBJ whole genome shotgun (WGS) entry which is preliminary data.</text>
</comment>
<name>A0ABQ1DWG7_9FIRM</name>
<gene>
    <name evidence="1" type="ORF">BUFA31_01890</name>
</gene>
<proteinExistence type="predicted"/>